<reference evidence="2 3" key="1">
    <citation type="submission" date="2019-04" db="EMBL/GenBank/DDBJ databases">
        <title>Phreatobacter aquaticus sp. nov.</title>
        <authorList>
            <person name="Choi A."/>
            <person name="Baek K."/>
        </authorList>
    </citation>
    <scope>NUCLEOTIDE SEQUENCE [LARGE SCALE GENOMIC DNA]</scope>
    <source>
        <strain evidence="2 3">NMCR1094</strain>
    </source>
</reference>
<keyword evidence="1" id="KW-0472">Membrane</keyword>
<keyword evidence="1" id="KW-0812">Transmembrane</keyword>
<evidence type="ECO:0000313" key="2">
    <source>
        <dbReference type="EMBL" id="QCK84326.1"/>
    </source>
</evidence>
<feature type="transmembrane region" description="Helical" evidence="1">
    <location>
        <begin position="33"/>
        <end position="51"/>
    </location>
</feature>
<sequence length="84" mass="8601">MHTIMVVGGGLVALTLMMVGARAFGIGTQATAKVFIGLWLVAALVNMWIGVSRAGYSVAAEAPIALVVFGVPAAIALFVGWKLS</sequence>
<protein>
    <submittedName>
        <fullName evidence="2">Uncharacterized protein</fullName>
    </submittedName>
</protein>
<accession>A0A4D7QFU1</accession>
<gene>
    <name evidence="2" type="ORF">E8L99_00205</name>
</gene>
<dbReference type="EMBL" id="CP039865">
    <property type="protein sequence ID" value="QCK84326.1"/>
    <property type="molecule type" value="Genomic_DNA"/>
</dbReference>
<evidence type="ECO:0000256" key="1">
    <source>
        <dbReference type="SAM" id="Phobius"/>
    </source>
</evidence>
<keyword evidence="3" id="KW-1185">Reference proteome</keyword>
<feature type="transmembrane region" description="Helical" evidence="1">
    <location>
        <begin position="63"/>
        <end position="81"/>
    </location>
</feature>
<dbReference type="AlphaFoldDB" id="A0A4D7QFU1"/>
<dbReference type="OrthoDB" id="4764194at2"/>
<proteinExistence type="predicted"/>
<dbReference type="KEGG" id="paqt:E8L99_00205"/>
<dbReference type="Proteomes" id="UP000298588">
    <property type="component" value="Chromosome"/>
</dbReference>
<name>A0A4D7QFU1_9HYPH</name>
<organism evidence="2 3">
    <name type="scientific">Phreatobacter aquaticus</name>
    <dbReference type="NCBI Taxonomy" id="2570229"/>
    <lineage>
        <taxon>Bacteria</taxon>
        <taxon>Pseudomonadati</taxon>
        <taxon>Pseudomonadota</taxon>
        <taxon>Alphaproteobacteria</taxon>
        <taxon>Hyphomicrobiales</taxon>
        <taxon>Phreatobacteraceae</taxon>
        <taxon>Phreatobacter</taxon>
    </lineage>
</organism>
<keyword evidence="1" id="KW-1133">Transmembrane helix</keyword>
<evidence type="ECO:0000313" key="3">
    <source>
        <dbReference type="Proteomes" id="UP000298588"/>
    </source>
</evidence>
<dbReference type="RefSeq" id="WP_137097662.1">
    <property type="nucleotide sequence ID" value="NZ_CP039865.1"/>
</dbReference>